<name>A0A1Y2AW02_9FUNG</name>
<dbReference type="EMBL" id="MCOG01000205">
    <property type="protein sequence ID" value="ORY26085.1"/>
    <property type="molecule type" value="Genomic_DNA"/>
</dbReference>
<comment type="caution">
    <text evidence="3">The sequence shown here is derived from an EMBL/GenBank/DDBJ whole genome shotgun (WGS) entry which is preliminary data.</text>
</comment>
<feature type="compositionally biased region" description="Polar residues" evidence="1">
    <location>
        <begin position="166"/>
        <end position="187"/>
    </location>
</feature>
<feature type="region of interest" description="Disordered" evidence="1">
    <location>
        <begin position="163"/>
        <end position="187"/>
    </location>
</feature>
<reference evidence="3 4" key="1">
    <citation type="submission" date="2016-08" db="EMBL/GenBank/DDBJ databases">
        <title>A Parts List for Fungal Cellulosomes Revealed by Comparative Genomics.</title>
        <authorList>
            <consortium name="DOE Joint Genome Institute"/>
            <person name="Haitjema C.H."/>
            <person name="Gilmore S.P."/>
            <person name="Henske J.K."/>
            <person name="Solomon K.V."/>
            <person name="De Groot R."/>
            <person name="Kuo A."/>
            <person name="Mondo S.J."/>
            <person name="Salamov A.A."/>
            <person name="Labutti K."/>
            <person name="Zhao Z."/>
            <person name="Chiniquy J."/>
            <person name="Barry K."/>
            <person name="Brewer H.M."/>
            <person name="Purvine S.O."/>
            <person name="Wright A.T."/>
            <person name="Boxma B."/>
            <person name="Van Alen T."/>
            <person name="Hackstein J.H."/>
            <person name="Baker S.E."/>
            <person name="Grigoriev I.V."/>
            <person name="O'Malley M.A."/>
        </authorList>
    </citation>
    <scope>NUCLEOTIDE SEQUENCE [LARGE SCALE GENOMIC DNA]</scope>
    <source>
        <strain evidence="3 4">G1</strain>
    </source>
</reference>
<feature type="transmembrane region" description="Helical" evidence="2">
    <location>
        <begin position="104"/>
        <end position="127"/>
    </location>
</feature>
<feature type="transmembrane region" description="Helical" evidence="2">
    <location>
        <begin position="73"/>
        <end position="92"/>
    </location>
</feature>
<keyword evidence="2" id="KW-1133">Transmembrane helix</keyword>
<keyword evidence="2" id="KW-0812">Transmembrane</keyword>
<evidence type="ECO:0000313" key="4">
    <source>
        <dbReference type="Proteomes" id="UP000193920"/>
    </source>
</evidence>
<dbReference type="AlphaFoldDB" id="A0A1Y2AW02"/>
<proteinExistence type="predicted"/>
<sequence>MNFGFSYVGLIYLLMLYIPNIIWTKFKPLNYEKYVGNENKILVIFERFGEVMVSILVVLFSDFNINFHSISGWLIFLLLSFLVMILYEIYWIRYFKSPRTMKDFYSSILGIPVAGASLPIISFILLGIYGKNIFLLVATVILGIGHIGIHYSHKREVDRDIAAGTVTETDTDPSQPSTTENDASTNK</sequence>
<feature type="transmembrane region" description="Helical" evidence="2">
    <location>
        <begin position="6"/>
        <end position="23"/>
    </location>
</feature>
<evidence type="ECO:0000256" key="1">
    <source>
        <dbReference type="SAM" id="MobiDB-lite"/>
    </source>
</evidence>
<evidence type="ECO:0000256" key="2">
    <source>
        <dbReference type="SAM" id="Phobius"/>
    </source>
</evidence>
<gene>
    <name evidence="3" type="ORF">LY90DRAFT_706154</name>
</gene>
<evidence type="ECO:0000313" key="3">
    <source>
        <dbReference type="EMBL" id="ORY26085.1"/>
    </source>
</evidence>
<keyword evidence="4" id="KW-1185">Reference proteome</keyword>
<dbReference type="Proteomes" id="UP000193920">
    <property type="component" value="Unassembled WGS sequence"/>
</dbReference>
<feature type="transmembrane region" description="Helical" evidence="2">
    <location>
        <begin position="133"/>
        <end position="151"/>
    </location>
</feature>
<accession>A0A1Y2AW02</accession>
<organism evidence="3 4">
    <name type="scientific">Neocallimastix californiae</name>
    <dbReference type="NCBI Taxonomy" id="1754190"/>
    <lineage>
        <taxon>Eukaryota</taxon>
        <taxon>Fungi</taxon>
        <taxon>Fungi incertae sedis</taxon>
        <taxon>Chytridiomycota</taxon>
        <taxon>Chytridiomycota incertae sedis</taxon>
        <taxon>Neocallimastigomycetes</taxon>
        <taxon>Neocallimastigales</taxon>
        <taxon>Neocallimastigaceae</taxon>
        <taxon>Neocallimastix</taxon>
    </lineage>
</organism>
<protein>
    <submittedName>
        <fullName evidence="3">Uncharacterized protein</fullName>
    </submittedName>
</protein>
<keyword evidence="2" id="KW-0472">Membrane</keyword>
<feature type="transmembrane region" description="Helical" evidence="2">
    <location>
        <begin position="44"/>
        <end position="61"/>
    </location>
</feature>